<protein>
    <recommendedName>
        <fullName evidence="5">RGS domain-containing protein</fullName>
    </recommendedName>
</protein>
<keyword evidence="2" id="KW-1133">Transmembrane helix</keyword>
<reference evidence="3 4" key="1">
    <citation type="journal article" date="2018" name="Nat. Ecol. Evol.">
        <title>Pezizomycetes genomes reveal the molecular basis of ectomycorrhizal truffle lifestyle.</title>
        <authorList>
            <person name="Murat C."/>
            <person name="Payen T."/>
            <person name="Noel B."/>
            <person name="Kuo A."/>
            <person name="Morin E."/>
            <person name="Chen J."/>
            <person name="Kohler A."/>
            <person name="Krizsan K."/>
            <person name="Balestrini R."/>
            <person name="Da Silva C."/>
            <person name="Montanini B."/>
            <person name="Hainaut M."/>
            <person name="Levati E."/>
            <person name="Barry K.W."/>
            <person name="Belfiori B."/>
            <person name="Cichocki N."/>
            <person name="Clum A."/>
            <person name="Dockter R.B."/>
            <person name="Fauchery L."/>
            <person name="Guy J."/>
            <person name="Iotti M."/>
            <person name="Le Tacon F."/>
            <person name="Lindquist E.A."/>
            <person name="Lipzen A."/>
            <person name="Malagnac F."/>
            <person name="Mello A."/>
            <person name="Molinier V."/>
            <person name="Miyauchi S."/>
            <person name="Poulain J."/>
            <person name="Riccioni C."/>
            <person name="Rubini A."/>
            <person name="Sitrit Y."/>
            <person name="Splivallo R."/>
            <person name="Traeger S."/>
            <person name="Wang M."/>
            <person name="Zifcakova L."/>
            <person name="Wipf D."/>
            <person name="Zambonelli A."/>
            <person name="Paolocci F."/>
            <person name="Nowrousian M."/>
            <person name="Ottonello S."/>
            <person name="Baldrian P."/>
            <person name="Spatafora J.W."/>
            <person name="Henrissat B."/>
            <person name="Nagy L.G."/>
            <person name="Aury J.M."/>
            <person name="Wincker P."/>
            <person name="Grigoriev I.V."/>
            <person name="Bonfante P."/>
            <person name="Martin F.M."/>
        </authorList>
    </citation>
    <scope>NUCLEOTIDE SEQUENCE [LARGE SCALE GENOMIC DNA]</scope>
    <source>
        <strain evidence="3 4">RN42</strain>
    </source>
</reference>
<gene>
    <name evidence="3" type="ORF">BJ508DRAFT_210715</name>
</gene>
<dbReference type="Gene3D" id="1.10.167.10">
    <property type="entry name" value="Regulator of G-protein Signalling 4, domain 2"/>
    <property type="match status" value="1"/>
</dbReference>
<evidence type="ECO:0000256" key="1">
    <source>
        <dbReference type="SAM" id="MobiDB-lite"/>
    </source>
</evidence>
<feature type="compositionally biased region" description="Polar residues" evidence="1">
    <location>
        <begin position="447"/>
        <end position="463"/>
    </location>
</feature>
<dbReference type="EMBL" id="ML119693">
    <property type="protein sequence ID" value="RPA80004.1"/>
    <property type="molecule type" value="Genomic_DNA"/>
</dbReference>
<evidence type="ECO:0000313" key="4">
    <source>
        <dbReference type="Proteomes" id="UP000275078"/>
    </source>
</evidence>
<evidence type="ECO:0000256" key="2">
    <source>
        <dbReference type="SAM" id="Phobius"/>
    </source>
</evidence>
<keyword evidence="2" id="KW-0472">Membrane</keyword>
<feature type="transmembrane region" description="Helical" evidence="2">
    <location>
        <begin position="272"/>
        <end position="293"/>
    </location>
</feature>
<dbReference type="Proteomes" id="UP000275078">
    <property type="component" value="Unassembled WGS sequence"/>
</dbReference>
<evidence type="ECO:0000313" key="3">
    <source>
        <dbReference type="EMBL" id="RPA80004.1"/>
    </source>
</evidence>
<feature type="transmembrane region" description="Helical" evidence="2">
    <location>
        <begin position="84"/>
        <end position="100"/>
    </location>
</feature>
<dbReference type="STRING" id="1160509.A0A3N4IE66"/>
<feature type="transmembrane region" description="Helical" evidence="2">
    <location>
        <begin position="233"/>
        <end position="252"/>
    </location>
</feature>
<sequence>MIEPPAYGTLRVDYVGRIYFGVFGFWTSLFFAGLFGLYKYRKLSFIRLKNVPLVFAALVLLHIQLTFDLLAYPLNGVLPCAVEYWIMTLCLPLGIALFQAQNMQLFSTFYNQQHLLRRSTKHSAIRTSKDQQGNEKLWVTKKWEIWQNMCYLRRTYWLIALGVLFQFIIGIIIFFISRKFHPSFGVVSPTSTLWTCRAGWEWFPSTLWQALYTYLLGPLILYKIRHIRDTHNWKLQTTLAILFSLPALPLWLSTLATPNFYQSYSFWPPNLWFVPGLAAMEFVILFFPLWEVWETRKLKAKVAFHPGRSEACKYSMAALERALRDDIERLECFAAEKDFSGENIIFLKRVENWKDRWVLSLAAAMKQGQERIPEHIEQNLFDAAQQIFHDCISNDTSPFPVNIDERIYLELARMFGEAGQSLTRKTTRAARAMIAPWAEEEEHPSNDQHTAPTATTFYNSDSFSSDDERPPTPPRKNSIPTPSQSTLEAAAKAAALLWGRRVNKPLPRGFGKTVFDEAEGTVKQMVLENTWVRFVDCTDNIVGAEEAREEEEREKERRELEERKLGVKGKVRTWTEKWWA</sequence>
<feature type="transmembrane region" description="Helical" evidence="2">
    <location>
        <begin position="50"/>
        <end position="72"/>
    </location>
</feature>
<evidence type="ECO:0008006" key="5">
    <source>
        <dbReference type="Google" id="ProtNLM"/>
    </source>
</evidence>
<feature type="transmembrane region" description="Helical" evidence="2">
    <location>
        <begin position="156"/>
        <end position="176"/>
    </location>
</feature>
<organism evidence="3 4">
    <name type="scientific">Ascobolus immersus RN42</name>
    <dbReference type="NCBI Taxonomy" id="1160509"/>
    <lineage>
        <taxon>Eukaryota</taxon>
        <taxon>Fungi</taxon>
        <taxon>Dikarya</taxon>
        <taxon>Ascomycota</taxon>
        <taxon>Pezizomycotina</taxon>
        <taxon>Pezizomycetes</taxon>
        <taxon>Pezizales</taxon>
        <taxon>Ascobolaceae</taxon>
        <taxon>Ascobolus</taxon>
    </lineage>
</organism>
<dbReference type="SUPFAM" id="SSF48097">
    <property type="entry name" value="Regulator of G-protein signaling, RGS"/>
    <property type="match status" value="1"/>
</dbReference>
<keyword evidence="4" id="KW-1185">Reference proteome</keyword>
<proteinExistence type="predicted"/>
<name>A0A3N4IE66_ASCIM</name>
<accession>A0A3N4IE66</accession>
<dbReference type="OrthoDB" id="5313079at2759"/>
<feature type="region of interest" description="Disordered" evidence="1">
    <location>
        <begin position="437"/>
        <end position="486"/>
    </location>
</feature>
<dbReference type="InterPro" id="IPR036305">
    <property type="entry name" value="RGS_sf"/>
</dbReference>
<dbReference type="AlphaFoldDB" id="A0A3N4IE66"/>
<dbReference type="InterPro" id="IPR044926">
    <property type="entry name" value="RGS_subdomain_2"/>
</dbReference>
<feature type="transmembrane region" description="Helical" evidence="2">
    <location>
        <begin position="202"/>
        <end position="221"/>
    </location>
</feature>
<feature type="transmembrane region" description="Helical" evidence="2">
    <location>
        <begin position="18"/>
        <end position="38"/>
    </location>
</feature>
<keyword evidence="2" id="KW-0812">Transmembrane</keyword>